<reference evidence="3" key="2">
    <citation type="journal article" date="2023" name="IMA Fungus">
        <title>Comparative genomic study of the Penicillium genus elucidates a diverse pangenome and 15 lateral gene transfer events.</title>
        <authorList>
            <person name="Petersen C."/>
            <person name="Sorensen T."/>
            <person name="Nielsen M.R."/>
            <person name="Sondergaard T.E."/>
            <person name="Sorensen J.L."/>
            <person name="Fitzpatrick D.A."/>
            <person name="Frisvad J.C."/>
            <person name="Nielsen K.L."/>
        </authorList>
    </citation>
    <scope>NUCLEOTIDE SEQUENCE</scope>
    <source>
        <strain evidence="3">IBT 23319</strain>
    </source>
</reference>
<proteinExistence type="predicted"/>
<accession>A0A9W9TWJ1</accession>
<dbReference type="EMBL" id="JAPQKT010000001">
    <property type="protein sequence ID" value="KAJ5242065.1"/>
    <property type="molecule type" value="Genomic_DNA"/>
</dbReference>
<evidence type="ECO:0000256" key="2">
    <source>
        <dbReference type="SAM" id="Phobius"/>
    </source>
</evidence>
<evidence type="ECO:0000313" key="4">
    <source>
        <dbReference type="Proteomes" id="UP001147733"/>
    </source>
</evidence>
<comment type="caution">
    <text evidence="3">The sequence shown here is derived from an EMBL/GenBank/DDBJ whole genome shotgun (WGS) entry which is preliminary data.</text>
</comment>
<keyword evidence="2" id="KW-0812">Transmembrane</keyword>
<feature type="compositionally biased region" description="Polar residues" evidence="1">
    <location>
        <begin position="53"/>
        <end position="68"/>
    </location>
</feature>
<reference evidence="3" key="1">
    <citation type="submission" date="2022-11" db="EMBL/GenBank/DDBJ databases">
        <authorList>
            <person name="Petersen C."/>
        </authorList>
    </citation>
    <scope>NUCLEOTIDE SEQUENCE</scope>
    <source>
        <strain evidence="3">IBT 23319</strain>
    </source>
</reference>
<feature type="transmembrane region" description="Helical" evidence="2">
    <location>
        <begin position="100"/>
        <end position="118"/>
    </location>
</feature>
<gene>
    <name evidence="3" type="ORF">N7469_000392</name>
</gene>
<organism evidence="3 4">
    <name type="scientific">Penicillium citrinum</name>
    <dbReference type="NCBI Taxonomy" id="5077"/>
    <lineage>
        <taxon>Eukaryota</taxon>
        <taxon>Fungi</taxon>
        <taxon>Dikarya</taxon>
        <taxon>Ascomycota</taxon>
        <taxon>Pezizomycotina</taxon>
        <taxon>Eurotiomycetes</taxon>
        <taxon>Eurotiomycetidae</taxon>
        <taxon>Eurotiales</taxon>
        <taxon>Aspergillaceae</taxon>
        <taxon>Penicillium</taxon>
    </lineage>
</organism>
<dbReference type="Proteomes" id="UP001147733">
    <property type="component" value="Unassembled WGS sequence"/>
</dbReference>
<protein>
    <submittedName>
        <fullName evidence="3">Uncharacterized protein</fullName>
    </submittedName>
</protein>
<dbReference type="OrthoDB" id="5231661at2759"/>
<keyword evidence="2" id="KW-1133">Transmembrane helix</keyword>
<evidence type="ECO:0000256" key="1">
    <source>
        <dbReference type="SAM" id="MobiDB-lite"/>
    </source>
</evidence>
<feature type="region of interest" description="Disordered" evidence="1">
    <location>
        <begin position="48"/>
        <end position="76"/>
    </location>
</feature>
<keyword evidence="2" id="KW-0472">Membrane</keyword>
<dbReference type="GeneID" id="81378479"/>
<evidence type="ECO:0000313" key="3">
    <source>
        <dbReference type="EMBL" id="KAJ5242065.1"/>
    </source>
</evidence>
<keyword evidence="4" id="KW-1185">Reference proteome</keyword>
<name>A0A9W9TWJ1_PENCI</name>
<dbReference type="AlphaFoldDB" id="A0A9W9TWJ1"/>
<dbReference type="RefSeq" id="XP_056505069.1">
    <property type="nucleotide sequence ID" value="XM_056639312.1"/>
</dbReference>
<sequence length="134" mass="14787">MIPVAGASRLSLQSAVKGLTSQTRLGTPHTSFGTLRTLPKHTTHHRVEVGSRSAFSTRTTSLGTAQSQRKPDNNYWGSKPFGTPLAMSFESLGIRKNMQLLVMLVLSVGAILEAFLWGEKVWIWYKGEEGDRLD</sequence>